<name>A0A7S0CF67_9STRA</name>
<evidence type="ECO:0000313" key="3">
    <source>
        <dbReference type="EMBL" id="CAD8420994.1"/>
    </source>
</evidence>
<dbReference type="InterPro" id="IPR005114">
    <property type="entry name" value="Helicase_assoc"/>
</dbReference>
<dbReference type="PANTHER" id="PTHR33418">
    <property type="entry name" value="HELICASE-ASSOCIATED"/>
    <property type="match status" value="1"/>
</dbReference>
<feature type="coiled-coil region" evidence="1">
    <location>
        <begin position="21"/>
        <end position="48"/>
    </location>
</feature>
<feature type="domain" description="Helicase-associated" evidence="2">
    <location>
        <begin position="59"/>
        <end position="125"/>
    </location>
</feature>
<dbReference type="Pfam" id="PF03457">
    <property type="entry name" value="HA"/>
    <property type="match status" value="1"/>
</dbReference>
<dbReference type="AlphaFoldDB" id="A0A7S0CF67"/>
<protein>
    <recommendedName>
        <fullName evidence="2">Helicase-associated domain-containing protein</fullName>
    </recommendedName>
</protein>
<reference evidence="3" key="1">
    <citation type="submission" date="2021-01" db="EMBL/GenBank/DDBJ databases">
        <authorList>
            <person name="Corre E."/>
            <person name="Pelletier E."/>
            <person name="Niang G."/>
            <person name="Scheremetjew M."/>
            <person name="Finn R."/>
            <person name="Kale V."/>
            <person name="Holt S."/>
            <person name="Cochrane G."/>
            <person name="Meng A."/>
            <person name="Brown T."/>
            <person name="Cohen L."/>
        </authorList>
    </citation>
    <scope>NUCLEOTIDE SEQUENCE</scope>
    <source>
        <strain evidence="3">CCAP1064/1</strain>
    </source>
</reference>
<keyword evidence="1" id="KW-0175">Coiled coil</keyword>
<evidence type="ECO:0000259" key="2">
    <source>
        <dbReference type="Pfam" id="PF03457"/>
    </source>
</evidence>
<sequence>MNYSGYVELGAWVTGQRFLLKLQVDKKVEESNRRMEAQREERIILLNKIGFEWDDSGSKWDEKYEEMKMFMRKFGDIYFAQQYLQDTTELGIWVNQQKVNYERYLGGDKTSVSKRQIKLLTDVGFSFGAFKSHISAENIPKYNIPDQSNGKPVLPSNVIKYCNSGNRNETATTFFSSSHSQPLINIDALEDCGASQRIILWVS</sequence>
<proteinExistence type="predicted"/>
<gene>
    <name evidence="3" type="ORF">PINE0816_LOCUS17145</name>
</gene>
<dbReference type="PANTHER" id="PTHR33418:SF1">
    <property type="entry name" value="HELICASE-ASSOCIATED DOMAIN-CONTAINING PROTEIN"/>
    <property type="match status" value="1"/>
</dbReference>
<organism evidence="3">
    <name type="scientific">Proboscia inermis</name>
    <dbReference type="NCBI Taxonomy" id="420281"/>
    <lineage>
        <taxon>Eukaryota</taxon>
        <taxon>Sar</taxon>
        <taxon>Stramenopiles</taxon>
        <taxon>Ochrophyta</taxon>
        <taxon>Bacillariophyta</taxon>
        <taxon>Coscinodiscophyceae</taxon>
        <taxon>Rhizosoleniophycidae</taxon>
        <taxon>Rhizosoleniales</taxon>
        <taxon>Rhizosoleniaceae</taxon>
        <taxon>Proboscia</taxon>
    </lineage>
</organism>
<dbReference type="Gene3D" id="6.10.140.530">
    <property type="match status" value="1"/>
</dbReference>
<accession>A0A7S0CF67</accession>
<evidence type="ECO:0000256" key="1">
    <source>
        <dbReference type="SAM" id="Coils"/>
    </source>
</evidence>
<dbReference type="EMBL" id="HBEL01036594">
    <property type="protein sequence ID" value="CAD8420994.1"/>
    <property type="molecule type" value="Transcribed_RNA"/>
</dbReference>